<evidence type="ECO:0000256" key="1">
    <source>
        <dbReference type="SAM" id="Phobius"/>
    </source>
</evidence>
<keyword evidence="1" id="KW-0812">Transmembrane</keyword>
<reference evidence="2" key="2">
    <citation type="submission" date="2020-12" db="EMBL/GenBank/DDBJ databases">
        <authorList>
            <person name="Kanost M."/>
        </authorList>
    </citation>
    <scope>NUCLEOTIDE SEQUENCE</scope>
</reference>
<comment type="caution">
    <text evidence="2">The sequence shown here is derived from an EMBL/GenBank/DDBJ whole genome shotgun (WGS) entry which is preliminary data.</text>
</comment>
<dbReference type="EMBL" id="JH669236">
    <property type="protein sequence ID" value="KAG6464712.1"/>
    <property type="molecule type" value="Genomic_DNA"/>
</dbReference>
<proteinExistence type="predicted"/>
<keyword evidence="1" id="KW-1133">Transmembrane helix</keyword>
<keyword evidence="3" id="KW-1185">Reference proteome</keyword>
<name>A0A921ZVD7_MANSE</name>
<organism evidence="2 3">
    <name type="scientific">Manduca sexta</name>
    <name type="common">Tobacco hawkmoth</name>
    <name type="synonym">Tobacco hornworm</name>
    <dbReference type="NCBI Taxonomy" id="7130"/>
    <lineage>
        <taxon>Eukaryota</taxon>
        <taxon>Metazoa</taxon>
        <taxon>Ecdysozoa</taxon>
        <taxon>Arthropoda</taxon>
        <taxon>Hexapoda</taxon>
        <taxon>Insecta</taxon>
        <taxon>Pterygota</taxon>
        <taxon>Neoptera</taxon>
        <taxon>Endopterygota</taxon>
        <taxon>Lepidoptera</taxon>
        <taxon>Glossata</taxon>
        <taxon>Ditrysia</taxon>
        <taxon>Bombycoidea</taxon>
        <taxon>Sphingidae</taxon>
        <taxon>Sphinginae</taxon>
        <taxon>Sphingini</taxon>
        <taxon>Manduca</taxon>
    </lineage>
</organism>
<evidence type="ECO:0000313" key="3">
    <source>
        <dbReference type="Proteomes" id="UP000791440"/>
    </source>
</evidence>
<gene>
    <name evidence="2" type="ORF">O3G_MSEX014686</name>
</gene>
<keyword evidence="1" id="KW-0472">Membrane</keyword>
<reference evidence="2" key="1">
    <citation type="journal article" date="2016" name="Insect Biochem. Mol. Biol.">
        <title>Multifaceted biological insights from a draft genome sequence of the tobacco hornworm moth, Manduca sexta.</title>
        <authorList>
            <person name="Kanost M.R."/>
            <person name="Arrese E.L."/>
            <person name="Cao X."/>
            <person name="Chen Y.R."/>
            <person name="Chellapilla S."/>
            <person name="Goldsmith M.R."/>
            <person name="Grosse-Wilde E."/>
            <person name="Heckel D.G."/>
            <person name="Herndon N."/>
            <person name="Jiang H."/>
            <person name="Papanicolaou A."/>
            <person name="Qu J."/>
            <person name="Soulages J.L."/>
            <person name="Vogel H."/>
            <person name="Walters J."/>
            <person name="Waterhouse R.M."/>
            <person name="Ahn S.J."/>
            <person name="Almeida F.C."/>
            <person name="An C."/>
            <person name="Aqrawi P."/>
            <person name="Bretschneider A."/>
            <person name="Bryant W.B."/>
            <person name="Bucks S."/>
            <person name="Chao H."/>
            <person name="Chevignon G."/>
            <person name="Christen J.M."/>
            <person name="Clarke D.F."/>
            <person name="Dittmer N.T."/>
            <person name="Ferguson L.C.F."/>
            <person name="Garavelou S."/>
            <person name="Gordon K.H.J."/>
            <person name="Gunaratna R.T."/>
            <person name="Han Y."/>
            <person name="Hauser F."/>
            <person name="He Y."/>
            <person name="Heidel-Fischer H."/>
            <person name="Hirsh A."/>
            <person name="Hu Y."/>
            <person name="Jiang H."/>
            <person name="Kalra D."/>
            <person name="Klinner C."/>
            <person name="Konig C."/>
            <person name="Kovar C."/>
            <person name="Kroll A.R."/>
            <person name="Kuwar S.S."/>
            <person name="Lee S.L."/>
            <person name="Lehman R."/>
            <person name="Li K."/>
            <person name="Li Z."/>
            <person name="Liang H."/>
            <person name="Lovelace S."/>
            <person name="Lu Z."/>
            <person name="Mansfield J.H."/>
            <person name="McCulloch K.J."/>
            <person name="Mathew T."/>
            <person name="Morton B."/>
            <person name="Muzny D.M."/>
            <person name="Neunemann D."/>
            <person name="Ongeri F."/>
            <person name="Pauchet Y."/>
            <person name="Pu L.L."/>
            <person name="Pyrousis I."/>
            <person name="Rao X.J."/>
            <person name="Redding A."/>
            <person name="Roesel C."/>
            <person name="Sanchez-Gracia A."/>
            <person name="Schaack S."/>
            <person name="Shukla A."/>
            <person name="Tetreau G."/>
            <person name="Wang Y."/>
            <person name="Xiong G.H."/>
            <person name="Traut W."/>
            <person name="Walsh T.K."/>
            <person name="Worley K.C."/>
            <person name="Wu D."/>
            <person name="Wu W."/>
            <person name="Wu Y.Q."/>
            <person name="Zhang X."/>
            <person name="Zou Z."/>
            <person name="Zucker H."/>
            <person name="Briscoe A.D."/>
            <person name="Burmester T."/>
            <person name="Clem R.J."/>
            <person name="Feyereisen R."/>
            <person name="Grimmelikhuijzen C.J.P."/>
            <person name="Hamodrakas S.J."/>
            <person name="Hansson B.S."/>
            <person name="Huguet E."/>
            <person name="Jermiin L.S."/>
            <person name="Lan Q."/>
            <person name="Lehman H.K."/>
            <person name="Lorenzen M."/>
            <person name="Merzendorfer H."/>
            <person name="Michalopoulos I."/>
            <person name="Morton D.B."/>
            <person name="Muthukrishnan S."/>
            <person name="Oakeshott J.G."/>
            <person name="Palmer W."/>
            <person name="Park Y."/>
            <person name="Passarelli A.L."/>
            <person name="Rozas J."/>
            <person name="Schwartz L.M."/>
            <person name="Smith W."/>
            <person name="Southgate A."/>
            <person name="Vilcinskas A."/>
            <person name="Vogt R."/>
            <person name="Wang P."/>
            <person name="Werren J."/>
            <person name="Yu X.Q."/>
            <person name="Zhou J.J."/>
            <person name="Brown S.J."/>
            <person name="Scherer S.E."/>
            <person name="Richards S."/>
            <person name="Blissard G.W."/>
        </authorList>
    </citation>
    <scope>NUCLEOTIDE SEQUENCE</scope>
</reference>
<dbReference type="EMBL" id="JH669236">
    <property type="protein sequence ID" value="KAG6464713.1"/>
    <property type="molecule type" value="Genomic_DNA"/>
</dbReference>
<protein>
    <submittedName>
        <fullName evidence="2">Uncharacterized protein</fullName>
    </submittedName>
</protein>
<sequence length="67" mass="7818">MPASSYIYMTTIDTFPGAFYMFDAALTVFALGLFCFIYVLVRRREKVMVKDPSRKEEFARTNEVSKF</sequence>
<dbReference type="Proteomes" id="UP000791440">
    <property type="component" value="Unassembled WGS sequence"/>
</dbReference>
<dbReference type="AlphaFoldDB" id="A0A921ZVD7"/>
<feature type="transmembrane region" description="Helical" evidence="1">
    <location>
        <begin position="20"/>
        <end position="41"/>
    </location>
</feature>
<accession>A0A921ZVD7</accession>
<evidence type="ECO:0000313" key="2">
    <source>
        <dbReference type="EMBL" id="KAG6464713.1"/>
    </source>
</evidence>